<protein>
    <submittedName>
        <fullName evidence="2">Uncharacterized protein</fullName>
    </submittedName>
</protein>
<dbReference type="eggNOG" id="ENOG5032W7A">
    <property type="taxonomic scope" value="Bacteria"/>
</dbReference>
<evidence type="ECO:0000313" key="1">
    <source>
        <dbReference type="EMBL" id="EDM97731.1"/>
    </source>
</evidence>
<dbReference type="EMBL" id="AAXG02000048">
    <property type="protein sequence ID" value="EDM97731.1"/>
    <property type="molecule type" value="Genomic_DNA"/>
</dbReference>
<sequence length="117" mass="13052">MSFNLAIVLPRWDTYCVNCGTEGVSPPTPSIHRLRRGLPGYLILFAPHAFAPQRQLLSSNPPSPLVFLRISTHFTATHGIPIASPALKNYSFKCRPQVEPVVFTPDLQSRLHALYTQ</sequence>
<comment type="caution">
    <text evidence="2">The sequence shown here is derived from an EMBL/GenBank/DDBJ whole genome shotgun (WGS) entry which is preliminary data.</text>
</comment>
<evidence type="ECO:0000313" key="2">
    <source>
        <dbReference type="EMBL" id="EDM98346.1"/>
    </source>
</evidence>
<organism evidence="2 3">
    <name type="scientific">Pseudoflavonifractor capillosus ATCC 29799</name>
    <dbReference type="NCBI Taxonomy" id="411467"/>
    <lineage>
        <taxon>Bacteria</taxon>
        <taxon>Bacillati</taxon>
        <taxon>Bacillota</taxon>
        <taxon>Clostridia</taxon>
        <taxon>Eubacteriales</taxon>
        <taxon>Oscillospiraceae</taxon>
        <taxon>Pseudoflavonifractor</taxon>
    </lineage>
</organism>
<accession>A6P025</accession>
<evidence type="ECO:0000313" key="3">
    <source>
        <dbReference type="Proteomes" id="UP000003639"/>
    </source>
</evidence>
<proteinExistence type="predicted"/>
<gene>
    <name evidence="2" type="ORF">BACCAP_03832</name>
    <name evidence="1" type="ORF">BACCAP_04474</name>
</gene>
<keyword evidence="3" id="KW-1185">Reference proteome</keyword>
<reference evidence="2 3" key="1">
    <citation type="submission" date="2007-04" db="EMBL/GenBank/DDBJ databases">
        <authorList>
            <person name="Fulton L."/>
            <person name="Clifton S."/>
            <person name="Fulton B."/>
            <person name="Xu J."/>
            <person name="Minx P."/>
            <person name="Pepin K.H."/>
            <person name="Johnson M."/>
            <person name="Thiruvilangam P."/>
            <person name="Bhonagiri V."/>
            <person name="Nash W.E."/>
            <person name="Mardis E.R."/>
            <person name="Wilson R.K."/>
        </authorList>
    </citation>
    <scope>NUCLEOTIDE SEQUENCE [LARGE SCALE GENOMIC DNA]</scope>
    <source>
        <strain evidence="2 3">ATCC 29799</strain>
    </source>
</reference>
<dbReference type="STRING" id="411467.BACCAP_03832"/>
<name>A6P025_9FIRM</name>
<dbReference type="Proteomes" id="UP000003639">
    <property type="component" value="Unassembled WGS sequence"/>
</dbReference>
<dbReference type="AlphaFoldDB" id="A6P025"/>
<dbReference type="EMBL" id="AAXG02000037">
    <property type="protein sequence ID" value="EDM98346.1"/>
    <property type="molecule type" value="Genomic_DNA"/>
</dbReference>
<reference evidence="2 3" key="2">
    <citation type="submission" date="2007-06" db="EMBL/GenBank/DDBJ databases">
        <title>Draft genome sequence of Pseudoflavonifractor capillosus ATCC 29799.</title>
        <authorList>
            <person name="Sudarsanam P."/>
            <person name="Ley R."/>
            <person name="Guruge J."/>
            <person name="Turnbaugh P.J."/>
            <person name="Mahowald M."/>
            <person name="Liep D."/>
            <person name="Gordon J."/>
        </authorList>
    </citation>
    <scope>NUCLEOTIDE SEQUENCE [LARGE SCALE GENOMIC DNA]</scope>
    <source>
        <strain evidence="2 3">ATCC 29799</strain>
    </source>
</reference>